<comment type="caution">
    <text evidence="1">The sequence shown here is derived from an EMBL/GenBank/DDBJ whole genome shotgun (WGS) entry which is preliminary data.</text>
</comment>
<evidence type="ECO:0000313" key="2">
    <source>
        <dbReference type="Proteomes" id="UP000277108"/>
    </source>
</evidence>
<dbReference type="AlphaFoldDB" id="A0A1Q1G121"/>
<proteinExistence type="predicted"/>
<organism evidence="1 2">
    <name type="scientific">Abyssicoccus albus</name>
    <dbReference type="NCBI Taxonomy" id="1817405"/>
    <lineage>
        <taxon>Bacteria</taxon>
        <taxon>Bacillati</taxon>
        <taxon>Bacillota</taxon>
        <taxon>Bacilli</taxon>
        <taxon>Bacillales</taxon>
        <taxon>Abyssicoccaceae</taxon>
    </lineage>
</organism>
<accession>A0A1Q1G121</accession>
<reference evidence="1 2" key="1">
    <citation type="submission" date="2018-11" db="EMBL/GenBank/DDBJ databases">
        <title>Genomic Encyclopedia of Type Strains, Phase IV (KMG-IV): sequencing the most valuable type-strain genomes for metagenomic binning, comparative biology and taxonomic classification.</title>
        <authorList>
            <person name="Goeker M."/>
        </authorList>
    </citation>
    <scope>NUCLEOTIDE SEQUENCE [LARGE SCALE GENOMIC DNA]</scope>
    <source>
        <strain evidence="1 2">DSM 29158</strain>
    </source>
</reference>
<dbReference type="PROSITE" id="PS51257">
    <property type="entry name" value="PROKAR_LIPOPROTEIN"/>
    <property type="match status" value="1"/>
</dbReference>
<dbReference type="Proteomes" id="UP000277108">
    <property type="component" value="Unassembled WGS sequence"/>
</dbReference>
<dbReference type="EMBL" id="RKRK01000002">
    <property type="protein sequence ID" value="RPF58152.1"/>
    <property type="molecule type" value="Genomic_DNA"/>
</dbReference>
<accession>A0A3N5CDC3</accession>
<keyword evidence="2" id="KW-1185">Reference proteome</keyword>
<dbReference type="RefSeq" id="WP_077140120.1">
    <property type="nucleotide sequence ID" value="NZ_CBCSGK010000003.1"/>
</dbReference>
<protein>
    <submittedName>
        <fullName evidence="1">YqzM-like protein</fullName>
    </submittedName>
</protein>
<name>A0A1Q1G121_9BACL</name>
<sequence>MNKFEHDVQSKNNDVADSAIGFLTMFGCLATIYIIAQVFQIVAG</sequence>
<dbReference type="Pfam" id="PF14141">
    <property type="entry name" value="YqzM"/>
    <property type="match status" value="1"/>
</dbReference>
<dbReference type="InterPro" id="IPR025416">
    <property type="entry name" value="YqzM"/>
</dbReference>
<evidence type="ECO:0000313" key="1">
    <source>
        <dbReference type="EMBL" id="RPF58152.1"/>
    </source>
</evidence>
<gene>
    <name evidence="1" type="ORF">EDD62_0794</name>
</gene>
<dbReference type="OrthoDB" id="2679928at2"/>